<dbReference type="EMBL" id="SRLO01002314">
    <property type="protein sequence ID" value="TNN33210.1"/>
    <property type="molecule type" value="Genomic_DNA"/>
</dbReference>
<evidence type="ECO:0000313" key="2">
    <source>
        <dbReference type="Proteomes" id="UP000314294"/>
    </source>
</evidence>
<sequence>MHLEGPTSPDVGLALKSIAELKLSLSLLALSHQYWVIDVFDIPPSSSPLRVFTALPGRLCNVNSSVSDDGACDGKTEGGP</sequence>
<proteinExistence type="predicted"/>
<keyword evidence="2" id="KW-1185">Reference proteome</keyword>
<gene>
    <name evidence="1" type="ORF">EYF80_056626</name>
</gene>
<accession>A0A4Z2EX66</accession>
<dbReference type="Proteomes" id="UP000314294">
    <property type="component" value="Unassembled WGS sequence"/>
</dbReference>
<protein>
    <submittedName>
        <fullName evidence="1">Uncharacterized protein</fullName>
    </submittedName>
</protein>
<comment type="caution">
    <text evidence="1">The sequence shown here is derived from an EMBL/GenBank/DDBJ whole genome shotgun (WGS) entry which is preliminary data.</text>
</comment>
<organism evidence="1 2">
    <name type="scientific">Liparis tanakae</name>
    <name type="common">Tanaka's snailfish</name>
    <dbReference type="NCBI Taxonomy" id="230148"/>
    <lineage>
        <taxon>Eukaryota</taxon>
        <taxon>Metazoa</taxon>
        <taxon>Chordata</taxon>
        <taxon>Craniata</taxon>
        <taxon>Vertebrata</taxon>
        <taxon>Euteleostomi</taxon>
        <taxon>Actinopterygii</taxon>
        <taxon>Neopterygii</taxon>
        <taxon>Teleostei</taxon>
        <taxon>Neoteleostei</taxon>
        <taxon>Acanthomorphata</taxon>
        <taxon>Eupercaria</taxon>
        <taxon>Perciformes</taxon>
        <taxon>Cottioidei</taxon>
        <taxon>Cottales</taxon>
        <taxon>Liparidae</taxon>
        <taxon>Liparis</taxon>
    </lineage>
</organism>
<reference evidence="1 2" key="1">
    <citation type="submission" date="2019-03" db="EMBL/GenBank/DDBJ databases">
        <title>First draft genome of Liparis tanakae, snailfish: a comprehensive survey of snailfish specific genes.</title>
        <authorList>
            <person name="Kim W."/>
            <person name="Song I."/>
            <person name="Jeong J.-H."/>
            <person name="Kim D."/>
            <person name="Kim S."/>
            <person name="Ryu S."/>
            <person name="Song J.Y."/>
            <person name="Lee S.K."/>
        </authorList>
    </citation>
    <scope>NUCLEOTIDE SEQUENCE [LARGE SCALE GENOMIC DNA]</scope>
    <source>
        <tissue evidence="1">Muscle</tissue>
    </source>
</reference>
<evidence type="ECO:0000313" key="1">
    <source>
        <dbReference type="EMBL" id="TNN33210.1"/>
    </source>
</evidence>
<name>A0A4Z2EX66_9TELE</name>
<dbReference type="AlphaFoldDB" id="A0A4Z2EX66"/>